<dbReference type="InterPro" id="IPR024563">
    <property type="entry name" value="YqhR"/>
</dbReference>
<sequence length="163" mass="18808">MVENKHVEKNQQKESLLPSTILTGFVGGLFWSLVGVIISYFNFTELSPRTFILRPWLRLEWTEGWLGNVLSIGIIGLLSIIVALIYFVLCKKIYSMWMGVIFGIILWGIVFYLLQPVFTNVPRLTELTPNTILSTISLFILYGTFIGYTISYNYHDSERQLHH</sequence>
<evidence type="ECO:0000313" key="2">
    <source>
        <dbReference type="EMBL" id="RDW21951.1"/>
    </source>
</evidence>
<reference evidence="3" key="1">
    <citation type="submission" date="2017-11" db="EMBL/GenBank/DDBJ databases">
        <authorList>
            <person name="Zhu W."/>
        </authorList>
    </citation>
    <scope>NUCLEOTIDE SEQUENCE [LARGE SCALE GENOMIC DNA]</scope>
    <source>
        <strain evidence="3">CAU 1051</strain>
    </source>
</reference>
<dbReference type="RefSeq" id="WP_115747784.1">
    <property type="nucleotide sequence ID" value="NZ_PIOD01000001.1"/>
</dbReference>
<dbReference type="Proteomes" id="UP000256520">
    <property type="component" value="Unassembled WGS sequence"/>
</dbReference>
<dbReference type="EMBL" id="PIOD01000001">
    <property type="protein sequence ID" value="RDW21951.1"/>
    <property type="molecule type" value="Genomic_DNA"/>
</dbReference>
<organism evidence="2 3">
    <name type="scientific">Oceanobacillus chungangensis</name>
    <dbReference type="NCBI Taxonomy" id="1229152"/>
    <lineage>
        <taxon>Bacteria</taxon>
        <taxon>Bacillati</taxon>
        <taxon>Bacillota</taxon>
        <taxon>Bacilli</taxon>
        <taxon>Bacillales</taxon>
        <taxon>Bacillaceae</taxon>
        <taxon>Oceanobacillus</taxon>
    </lineage>
</organism>
<feature type="transmembrane region" description="Helical" evidence="1">
    <location>
        <begin position="21"/>
        <end position="41"/>
    </location>
</feature>
<keyword evidence="3" id="KW-1185">Reference proteome</keyword>
<feature type="transmembrane region" description="Helical" evidence="1">
    <location>
        <begin position="96"/>
        <end position="114"/>
    </location>
</feature>
<evidence type="ECO:0000256" key="1">
    <source>
        <dbReference type="SAM" id="Phobius"/>
    </source>
</evidence>
<dbReference type="OrthoDB" id="2691442at2"/>
<dbReference type="AlphaFoldDB" id="A0A3D8Q2Q9"/>
<evidence type="ECO:0000313" key="3">
    <source>
        <dbReference type="Proteomes" id="UP000256520"/>
    </source>
</evidence>
<feature type="transmembrane region" description="Helical" evidence="1">
    <location>
        <begin position="65"/>
        <end position="89"/>
    </location>
</feature>
<protein>
    <submittedName>
        <fullName evidence="2">Uncharacterized protein</fullName>
    </submittedName>
</protein>
<name>A0A3D8Q2Q9_9BACI</name>
<proteinExistence type="predicted"/>
<gene>
    <name evidence="2" type="ORF">CWR45_00225</name>
</gene>
<keyword evidence="1" id="KW-1133">Transmembrane helix</keyword>
<comment type="caution">
    <text evidence="2">The sequence shown here is derived from an EMBL/GenBank/DDBJ whole genome shotgun (WGS) entry which is preliminary data.</text>
</comment>
<keyword evidence="1" id="KW-0812">Transmembrane</keyword>
<dbReference type="Pfam" id="PF11085">
    <property type="entry name" value="YqhR"/>
    <property type="match status" value="1"/>
</dbReference>
<keyword evidence="1" id="KW-0472">Membrane</keyword>
<accession>A0A3D8Q2Q9</accession>
<feature type="transmembrane region" description="Helical" evidence="1">
    <location>
        <begin position="134"/>
        <end position="154"/>
    </location>
</feature>